<evidence type="ECO:0000313" key="4">
    <source>
        <dbReference type="Proteomes" id="UP000242188"/>
    </source>
</evidence>
<dbReference type="PANTHER" id="PTHR23011">
    <property type="entry name" value="CYCLIC NUCLEOTIDE-BINDING DOMAIN CONTAINING PROTEIN"/>
    <property type="match status" value="1"/>
</dbReference>
<dbReference type="Pfam" id="PF00027">
    <property type="entry name" value="cNMP_binding"/>
    <property type="match status" value="1"/>
</dbReference>
<dbReference type="STRING" id="6573.A0A210QVZ0"/>
<evidence type="ECO:0000259" key="2">
    <source>
        <dbReference type="PROSITE" id="PS50042"/>
    </source>
</evidence>
<feature type="compositionally biased region" description="Basic and acidic residues" evidence="1">
    <location>
        <begin position="176"/>
        <end position="187"/>
    </location>
</feature>
<dbReference type="InterPro" id="IPR018490">
    <property type="entry name" value="cNMP-bd_dom_sf"/>
</dbReference>
<protein>
    <submittedName>
        <fullName evidence="3">Cyclic nucleotide-binding domain-containing protein 2</fullName>
    </submittedName>
</protein>
<dbReference type="SMART" id="SM00100">
    <property type="entry name" value="cNMP"/>
    <property type="match status" value="1"/>
</dbReference>
<feature type="region of interest" description="Disordered" evidence="1">
    <location>
        <begin position="176"/>
        <end position="221"/>
    </location>
</feature>
<name>A0A210QVZ0_MIZYE</name>
<feature type="domain" description="Cyclic nucleotide-binding" evidence="2">
    <location>
        <begin position="525"/>
        <end position="644"/>
    </location>
</feature>
<feature type="compositionally biased region" description="Polar residues" evidence="1">
    <location>
        <begin position="113"/>
        <end position="126"/>
    </location>
</feature>
<feature type="domain" description="Cyclic nucleotide-binding" evidence="2">
    <location>
        <begin position="682"/>
        <end position="713"/>
    </location>
</feature>
<dbReference type="Gene3D" id="2.60.120.10">
    <property type="entry name" value="Jelly Rolls"/>
    <property type="match status" value="2"/>
</dbReference>
<evidence type="ECO:0000313" key="3">
    <source>
        <dbReference type="EMBL" id="OWF52885.1"/>
    </source>
</evidence>
<dbReference type="CDD" id="cd00038">
    <property type="entry name" value="CAP_ED"/>
    <property type="match status" value="1"/>
</dbReference>
<dbReference type="SUPFAM" id="SSF51206">
    <property type="entry name" value="cAMP-binding domain-like"/>
    <property type="match status" value="2"/>
</dbReference>
<proteinExistence type="predicted"/>
<dbReference type="AlphaFoldDB" id="A0A210QVZ0"/>
<reference evidence="3 4" key="1">
    <citation type="journal article" date="2017" name="Nat. Ecol. Evol.">
        <title>Scallop genome provides insights into evolution of bilaterian karyotype and development.</title>
        <authorList>
            <person name="Wang S."/>
            <person name="Zhang J."/>
            <person name="Jiao W."/>
            <person name="Li J."/>
            <person name="Xun X."/>
            <person name="Sun Y."/>
            <person name="Guo X."/>
            <person name="Huan P."/>
            <person name="Dong B."/>
            <person name="Zhang L."/>
            <person name="Hu X."/>
            <person name="Sun X."/>
            <person name="Wang J."/>
            <person name="Zhao C."/>
            <person name="Wang Y."/>
            <person name="Wang D."/>
            <person name="Huang X."/>
            <person name="Wang R."/>
            <person name="Lv J."/>
            <person name="Li Y."/>
            <person name="Zhang Z."/>
            <person name="Liu B."/>
            <person name="Lu W."/>
            <person name="Hui Y."/>
            <person name="Liang J."/>
            <person name="Zhou Z."/>
            <person name="Hou R."/>
            <person name="Li X."/>
            <person name="Liu Y."/>
            <person name="Li H."/>
            <person name="Ning X."/>
            <person name="Lin Y."/>
            <person name="Zhao L."/>
            <person name="Xing Q."/>
            <person name="Dou J."/>
            <person name="Li Y."/>
            <person name="Mao J."/>
            <person name="Guo H."/>
            <person name="Dou H."/>
            <person name="Li T."/>
            <person name="Mu C."/>
            <person name="Jiang W."/>
            <person name="Fu Q."/>
            <person name="Fu X."/>
            <person name="Miao Y."/>
            <person name="Liu J."/>
            <person name="Yu Q."/>
            <person name="Li R."/>
            <person name="Liao H."/>
            <person name="Li X."/>
            <person name="Kong Y."/>
            <person name="Jiang Z."/>
            <person name="Chourrout D."/>
            <person name="Li R."/>
            <person name="Bao Z."/>
        </authorList>
    </citation>
    <scope>NUCLEOTIDE SEQUENCE [LARGE SCALE GENOMIC DNA]</scope>
    <source>
        <strain evidence="3 4">PY_sf001</strain>
    </source>
</reference>
<dbReference type="Proteomes" id="UP000242188">
    <property type="component" value="Unassembled WGS sequence"/>
</dbReference>
<dbReference type="InterPro" id="IPR000595">
    <property type="entry name" value="cNMP-bd_dom"/>
</dbReference>
<accession>A0A210QVZ0</accession>
<dbReference type="OrthoDB" id="166212at2759"/>
<dbReference type="InterPro" id="IPR014710">
    <property type="entry name" value="RmlC-like_jellyroll"/>
</dbReference>
<feature type="compositionally biased region" description="Basic and acidic residues" evidence="1">
    <location>
        <begin position="127"/>
        <end position="136"/>
    </location>
</feature>
<feature type="compositionally biased region" description="Basic and acidic residues" evidence="1">
    <location>
        <begin position="1"/>
        <end position="12"/>
    </location>
</feature>
<feature type="region of interest" description="Disordered" evidence="1">
    <location>
        <begin position="113"/>
        <end position="164"/>
    </location>
</feature>
<feature type="region of interest" description="Disordered" evidence="1">
    <location>
        <begin position="1"/>
        <end position="66"/>
    </location>
</feature>
<feature type="compositionally biased region" description="Basic and acidic residues" evidence="1">
    <location>
        <begin position="26"/>
        <end position="66"/>
    </location>
</feature>
<sequence length="1029" mass="118633">MEGLLDEERPETPAENYADIPNEVTIEEHAEFPSEVPTEEHTEIPSELPIEEHTQEDTRRVHEHQERKWIKPVLKKPNSRRESIKLNVRVISPGLDIEKDFEIPHKVYREPNSRPTVNVRWSSSDRSGIRSREGKSQSRPQSRPHRRHTVSLPNPPFVVNNDPTDIKYRELDVETHARSEHVDKSDESANSSEEITTPKPGKRLQRNSIHSIHYTPRLPKPHRRIIRSNTIPEFSLENIDIKRIHEDNLVRRQLELSLKQRSHTVPFEVSSKPSTSLWKQIDRCSLLLKGKDPFLFDKGSTDDIKASLSDARRKSVTQSGLWQLASSSVYEFKAQKSHDFSDVAMALVTKQQAVEKMRHKIEKKMDLPEGRFARIAALKQKMNSIERRFKTMKLINSSSKTIDTKIDDFNEEEDHQPKFSKPGEAMGFFRKCSRMIMIVLKWIDLIMDDQNRLEKELKSFVDIANEVEASTVSQSMLDSGLSFDKNMFKAKREISLTSDHRKTLTTRWNCRSPEMIQQVMHGLQTLRSLSEYPLRTQEKLCKVAWYQTIGPKKAIVRQGHKAESFYFILSGNAYVKKLTYDEKTKETRVNTMARLTKGMSFGFSWEDGEIGLIFNTLRTATVESASPMELLVIGKEDFNKIFMKAENPDEEAEHVQFLRQVPLMQTWPIEKLENEPGACLLHYFKRGTLITEDGKTSDWLYFIKSGSCEVLKKLKSTKAKKAGQVQRKLDPMCDVILPELGNTPTPRVNTGQTKKRREFQMSPEVFDDMSKYYDQLKKKIIGEQVQEKARLDRQDVPTPDPERVKLTLPRLYGTNHPGHLVTLCEEDEESVENRIPSGFSSVKSFDLRIPPYKCPNPEDAPAGVSKSPLDKYTKVTLGKLSAHFMFPSTDTMQSMKPSPRDSPDFQEQLTSRRENIFVMIELLHPKDSFGINTLTGWGSDDIDDMLNESPPTALVSNGAEVVMLSKKVFLKYVNDDVRCMLRENVRAYPKETVMQDNLQRKLDWDEYKSSIISDWVSTRTILREIHSSV</sequence>
<comment type="caution">
    <text evidence="3">The sequence shown here is derived from an EMBL/GenBank/DDBJ whole genome shotgun (WGS) entry which is preliminary data.</text>
</comment>
<evidence type="ECO:0000256" key="1">
    <source>
        <dbReference type="SAM" id="MobiDB-lite"/>
    </source>
</evidence>
<organism evidence="3 4">
    <name type="scientific">Mizuhopecten yessoensis</name>
    <name type="common">Japanese scallop</name>
    <name type="synonym">Patinopecten yessoensis</name>
    <dbReference type="NCBI Taxonomy" id="6573"/>
    <lineage>
        <taxon>Eukaryota</taxon>
        <taxon>Metazoa</taxon>
        <taxon>Spiralia</taxon>
        <taxon>Lophotrochozoa</taxon>
        <taxon>Mollusca</taxon>
        <taxon>Bivalvia</taxon>
        <taxon>Autobranchia</taxon>
        <taxon>Pteriomorphia</taxon>
        <taxon>Pectinida</taxon>
        <taxon>Pectinoidea</taxon>
        <taxon>Pectinidae</taxon>
        <taxon>Mizuhopecten</taxon>
    </lineage>
</organism>
<dbReference type="PROSITE" id="PS50042">
    <property type="entry name" value="CNMP_BINDING_3"/>
    <property type="match status" value="2"/>
</dbReference>
<dbReference type="EMBL" id="NEDP02001613">
    <property type="protein sequence ID" value="OWF52885.1"/>
    <property type="molecule type" value="Genomic_DNA"/>
</dbReference>
<gene>
    <name evidence="3" type="ORF">KP79_PYT12876</name>
</gene>
<keyword evidence="4" id="KW-1185">Reference proteome</keyword>
<dbReference type="PANTHER" id="PTHR23011:SF28">
    <property type="entry name" value="CYCLIC NUCLEOTIDE-BINDING DOMAIN CONTAINING PROTEIN"/>
    <property type="match status" value="1"/>
</dbReference>